<dbReference type="EMBL" id="KQ086093">
    <property type="protein sequence ID" value="KLO08400.1"/>
    <property type="molecule type" value="Genomic_DNA"/>
</dbReference>
<dbReference type="SUPFAM" id="SSF54695">
    <property type="entry name" value="POZ domain"/>
    <property type="match status" value="1"/>
</dbReference>
<evidence type="ECO:0000313" key="2">
    <source>
        <dbReference type="EMBL" id="KLO08400.1"/>
    </source>
</evidence>
<dbReference type="InParanoid" id="A0A0H2R9B9"/>
<sequence length="315" mass="35628">MDVDVGAEPPMIPARHETLWFPGGDIVLATNTFLFKVHKDLLALQSSVFKDMFGLEQAVEDVQGILQLGDSYEGLPAVALAGDEGKDVAHLLQAAYYREYYDRDNDETPLEVIVALLVLSNKYDFKHIQSEVMKQLSRLYPRKLDAFDEVDDNGYYDDLFGTGRIWCEYRLLKACLMTNTTVLLPLLYYACAFLGVDEIYVEADRAGGLDRDYLRTLIGGKFQVDLASRKLVASLPDEFYSISCSSCKVSTRFSKLDEQIAPHLWSYRGNTLASSVLVGSCKVCSARLESRIDEKREEIWEKIPSYFGFPGWDEL</sequence>
<keyword evidence="3" id="KW-1185">Reference proteome</keyword>
<dbReference type="OrthoDB" id="3027208at2759"/>
<dbReference type="InterPro" id="IPR000210">
    <property type="entry name" value="BTB/POZ_dom"/>
</dbReference>
<dbReference type="AlphaFoldDB" id="A0A0H2R9B9"/>
<protein>
    <recommendedName>
        <fullName evidence="1">BTB domain-containing protein</fullName>
    </recommendedName>
</protein>
<organism evidence="2 3">
    <name type="scientific">Schizopora paradoxa</name>
    <dbReference type="NCBI Taxonomy" id="27342"/>
    <lineage>
        <taxon>Eukaryota</taxon>
        <taxon>Fungi</taxon>
        <taxon>Dikarya</taxon>
        <taxon>Basidiomycota</taxon>
        <taxon>Agaricomycotina</taxon>
        <taxon>Agaricomycetes</taxon>
        <taxon>Hymenochaetales</taxon>
        <taxon>Schizoporaceae</taxon>
        <taxon>Schizopora</taxon>
    </lineage>
</organism>
<dbReference type="Gene3D" id="3.30.710.10">
    <property type="entry name" value="Potassium Channel Kv1.1, Chain A"/>
    <property type="match status" value="1"/>
</dbReference>
<dbReference type="CDD" id="cd18186">
    <property type="entry name" value="BTB_POZ_ZBTB_KLHL-like"/>
    <property type="match status" value="1"/>
</dbReference>
<accession>A0A0H2R9B9</accession>
<reference evidence="2 3" key="1">
    <citation type="submission" date="2015-04" db="EMBL/GenBank/DDBJ databases">
        <title>Complete genome sequence of Schizopora paradoxa KUC8140, a cosmopolitan wood degrader in East Asia.</title>
        <authorList>
            <consortium name="DOE Joint Genome Institute"/>
            <person name="Min B."/>
            <person name="Park H."/>
            <person name="Jang Y."/>
            <person name="Kim J.-J."/>
            <person name="Kim K.H."/>
            <person name="Pangilinan J."/>
            <person name="Lipzen A."/>
            <person name="Riley R."/>
            <person name="Grigoriev I.V."/>
            <person name="Spatafora J.W."/>
            <person name="Choi I.-G."/>
        </authorList>
    </citation>
    <scope>NUCLEOTIDE SEQUENCE [LARGE SCALE GENOMIC DNA]</scope>
    <source>
        <strain evidence="2 3">KUC8140</strain>
    </source>
</reference>
<dbReference type="Proteomes" id="UP000053477">
    <property type="component" value="Unassembled WGS sequence"/>
</dbReference>
<evidence type="ECO:0000313" key="3">
    <source>
        <dbReference type="Proteomes" id="UP000053477"/>
    </source>
</evidence>
<feature type="domain" description="BTB" evidence="1">
    <location>
        <begin position="24"/>
        <end position="53"/>
    </location>
</feature>
<name>A0A0H2R9B9_9AGAM</name>
<evidence type="ECO:0000259" key="1">
    <source>
        <dbReference type="PROSITE" id="PS50097"/>
    </source>
</evidence>
<proteinExistence type="predicted"/>
<dbReference type="PROSITE" id="PS50097">
    <property type="entry name" value="BTB"/>
    <property type="match status" value="1"/>
</dbReference>
<dbReference type="InterPro" id="IPR011333">
    <property type="entry name" value="SKP1/BTB/POZ_sf"/>
</dbReference>
<gene>
    <name evidence="2" type="ORF">SCHPADRAFT_944492</name>
</gene>